<evidence type="ECO:0000313" key="4">
    <source>
        <dbReference type="Proteomes" id="UP001497457"/>
    </source>
</evidence>
<accession>A0ABC9AJY9</accession>
<reference evidence="4" key="1">
    <citation type="submission" date="2024-06" db="EMBL/GenBank/DDBJ databases">
        <authorList>
            <person name="Ryan C."/>
        </authorList>
    </citation>
    <scope>NUCLEOTIDE SEQUENCE [LARGE SCALE GENOMIC DNA]</scope>
</reference>
<feature type="region of interest" description="Disordered" evidence="1">
    <location>
        <begin position="1"/>
        <end position="24"/>
    </location>
</feature>
<dbReference type="Pfam" id="PF00646">
    <property type="entry name" value="F-box"/>
    <property type="match status" value="1"/>
</dbReference>
<protein>
    <recommendedName>
        <fullName evidence="2">F-box domain-containing protein</fullName>
    </recommendedName>
</protein>
<dbReference type="SUPFAM" id="SSF81383">
    <property type="entry name" value="F-box domain"/>
    <property type="match status" value="1"/>
</dbReference>
<keyword evidence="4" id="KW-1185">Reference proteome</keyword>
<dbReference type="InterPro" id="IPR053781">
    <property type="entry name" value="F-box_AtFBL13-like"/>
</dbReference>
<organism evidence="3 4">
    <name type="scientific">Urochloa decumbens</name>
    <dbReference type="NCBI Taxonomy" id="240449"/>
    <lineage>
        <taxon>Eukaryota</taxon>
        <taxon>Viridiplantae</taxon>
        <taxon>Streptophyta</taxon>
        <taxon>Embryophyta</taxon>
        <taxon>Tracheophyta</taxon>
        <taxon>Spermatophyta</taxon>
        <taxon>Magnoliopsida</taxon>
        <taxon>Liliopsida</taxon>
        <taxon>Poales</taxon>
        <taxon>Poaceae</taxon>
        <taxon>PACMAD clade</taxon>
        <taxon>Panicoideae</taxon>
        <taxon>Panicodae</taxon>
        <taxon>Paniceae</taxon>
        <taxon>Melinidinae</taxon>
        <taxon>Urochloa</taxon>
    </lineage>
</organism>
<sequence length="343" mass="38510">MPQLKRALPGTGMPSSDSQKSAPDRISALPDDLLIYIMWFLTLQDAVQTSVLSRRWQNLWASLTILVFDAAKFSSMRTFRKFVNNSSLSDPVPLDELCIYAVCHNSDDSLDYSDIHPWIRHALNSKACALSIVEHSGPKPLSMQGYPFPFTSAYLNMLSLCHCSIDDWFAQNLSCCPVLDDLELMSCAIHVTMFSSTKLKSLTITSTHTEKDFPVVPKVLQHDLLRCGTFSKLKLLHLGEWLSTRGCYPLICLLRRSPAIEKLVLQLDKSGDDDYETLPNADAEIDPPCNEAVTTFSCEKLRKIRILCDLRNDKRAQIIVGILSAHLCPLPDIKIKPIITIEV</sequence>
<dbReference type="EMBL" id="OZ075131">
    <property type="protein sequence ID" value="CAL4980720.1"/>
    <property type="molecule type" value="Genomic_DNA"/>
</dbReference>
<dbReference type="CDD" id="cd22160">
    <property type="entry name" value="F-box_AtFBL13-like"/>
    <property type="match status" value="1"/>
</dbReference>
<proteinExistence type="predicted"/>
<evidence type="ECO:0000259" key="2">
    <source>
        <dbReference type="PROSITE" id="PS50181"/>
    </source>
</evidence>
<evidence type="ECO:0000256" key="1">
    <source>
        <dbReference type="SAM" id="MobiDB-lite"/>
    </source>
</evidence>
<dbReference type="PANTHER" id="PTHR34223:SF14">
    <property type="entry name" value="OS08G0149100 PROTEIN"/>
    <property type="match status" value="1"/>
</dbReference>
<feature type="domain" description="F-box" evidence="2">
    <location>
        <begin position="23"/>
        <end position="76"/>
    </location>
</feature>
<dbReference type="InterPro" id="IPR036047">
    <property type="entry name" value="F-box-like_dom_sf"/>
</dbReference>
<dbReference type="InterPro" id="IPR032675">
    <property type="entry name" value="LRR_dom_sf"/>
</dbReference>
<dbReference type="Gene3D" id="1.20.1280.50">
    <property type="match status" value="1"/>
</dbReference>
<evidence type="ECO:0000313" key="3">
    <source>
        <dbReference type="EMBL" id="CAL4980720.1"/>
    </source>
</evidence>
<reference evidence="3 4" key="2">
    <citation type="submission" date="2024-10" db="EMBL/GenBank/DDBJ databases">
        <authorList>
            <person name="Ryan C."/>
        </authorList>
    </citation>
    <scope>NUCLEOTIDE SEQUENCE [LARGE SCALE GENOMIC DNA]</scope>
</reference>
<dbReference type="InterPro" id="IPR001810">
    <property type="entry name" value="F-box_dom"/>
</dbReference>
<gene>
    <name evidence="3" type="ORF">URODEC1_LOCUS55799</name>
</gene>
<name>A0ABC9AJY9_9POAL</name>
<dbReference type="PROSITE" id="PS50181">
    <property type="entry name" value="FBOX"/>
    <property type="match status" value="1"/>
</dbReference>
<dbReference type="AlphaFoldDB" id="A0ABC9AJY9"/>
<dbReference type="Gene3D" id="3.80.10.10">
    <property type="entry name" value="Ribonuclease Inhibitor"/>
    <property type="match status" value="1"/>
</dbReference>
<dbReference type="PANTHER" id="PTHR34223">
    <property type="entry name" value="OS11G0201299 PROTEIN"/>
    <property type="match status" value="1"/>
</dbReference>
<dbReference type="InterPro" id="IPR053197">
    <property type="entry name" value="F-box_SCFL_complex_component"/>
</dbReference>
<dbReference type="SUPFAM" id="SSF52047">
    <property type="entry name" value="RNI-like"/>
    <property type="match status" value="1"/>
</dbReference>
<dbReference type="Proteomes" id="UP001497457">
    <property type="component" value="Chromosome 21rd"/>
</dbReference>